<evidence type="ECO:0000313" key="1">
    <source>
        <dbReference type="EMBL" id="ROQ93284.1"/>
    </source>
</evidence>
<dbReference type="Proteomes" id="UP000276223">
    <property type="component" value="Unassembled WGS sequence"/>
</dbReference>
<keyword evidence="2" id="KW-1185">Reference proteome</keyword>
<name>A0A3N1UQ86_9BACT</name>
<dbReference type="EMBL" id="RJVA01000011">
    <property type="protein sequence ID" value="ROQ93284.1"/>
    <property type="molecule type" value="Genomic_DNA"/>
</dbReference>
<proteinExistence type="predicted"/>
<evidence type="ECO:0000313" key="2">
    <source>
        <dbReference type="Proteomes" id="UP000276223"/>
    </source>
</evidence>
<sequence>MTTVMPEGEAIRKAVKWVSNCVQENPDKPVQKIVCEAILRFDLSPIEAEFLMDFYKAKRRTEP</sequence>
<gene>
    <name evidence="1" type="ORF">EDC27_1296</name>
</gene>
<dbReference type="RefSeq" id="WP_123289808.1">
    <property type="nucleotide sequence ID" value="NZ_RJVA01000011.1"/>
</dbReference>
<dbReference type="OrthoDB" id="5422828at2"/>
<dbReference type="AlphaFoldDB" id="A0A3N1UQ86"/>
<organism evidence="1 2">
    <name type="scientific">Desulfosoma caldarium</name>
    <dbReference type="NCBI Taxonomy" id="610254"/>
    <lineage>
        <taxon>Bacteria</taxon>
        <taxon>Pseudomonadati</taxon>
        <taxon>Thermodesulfobacteriota</taxon>
        <taxon>Syntrophobacteria</taxon>
        <taxon>Syntrophobacterales</taxon>
        <taxon>Syntrophobacteraceae</taxon>
        <taxon>Desulfosoma</taxon>
    </lineage>
</organism>
<protein>
    <submittedName>
        <fullName evidence="1">Uncharacterized protein</fullName>
    </submittedName>
</protein>
<comment type="caution">
    <text evidence="1">The sequence shown here is derived from an EMBL/GenBank/DDBJ whole genome shotgun (WGS) entry which is preliminary data.</text>
</comment>
<reference evidence="1 2" key="1">
    <citation type="submission" date="2018-11" db="EMBL/GenBank/DDBJ databases">
        <title>Genomic Encyclopedia of Type Strains, Phase IV (KMG-IV): sequencing the most valuable type-strain genomes for metagenomic binning, comparative biology and taxonomic classification.</title>
        <authorList>
            <person name="Goeker M."/>
        </authorList>
    </citation>
    <scope>NUCLEOTIDE SEQUENCE [LARGE SCALE GENOMIC DNA]</scope>
    <source>
        <strain evidence="1 2">DSM 22027</strain>
    </source>
</reference>
<accession>A0A3N1UQ86</accession>